<evidence type="ECO:0000313" key="2">
    <source>
        <dbReference type="Proteomes" id="UP000320876"/>
    </source>
</evidence>
<evidence type="ECO:0000313" key="1">
    <source>
        <dbReference type="EMBL" id="TQJ02507.1"/>
    </source>
</evidence>
<dbReference type="EMBL" id="VFML01000001">
    <property type="protein sequence ID" value="TQJ02507.1"/>
    <property type="molecule type" value="Genomic_DNA"/>
</dbReference>
<comment type="caution">
    <text evidence="1">The sequence shown here is derived from an EMBL/GenBank/DDBJ whole genome shotgun (WGS) entry which is preliminary data.</text>
</comment>
<reference evidence="1 2" key="1">
    <citation type="submission" date="2019-06" db="EMBL/GenBank/DDBJ databases">
        <title>Sequencing the genomes of 1000 actinobacteria strains.</title>
        <authorList>
            <person name="Klenk H.-P."/>
        </authorList>
    </citation>
    <scope>NUCLEOTIDE SEQUENCE [LARGE SCALE GENOMIC DNA]</scope>
    <source>
        <strain evidence="1 2">DSM 45679</strain>
    </source>
</reference>
<dbReference type="Proteomes" id="UP000320876">
    <property type="component" value="Unassembled WGS sequence"/>
</dbReference>
<organism evidence="1 2">
    <name type="scientific">Amycolatopsis cihanbeyliensis</name>
    <dbReference type="NCBI Taxonomy" id="1128664"/>
    <lineage>
        <taxon>Bacteria</taxon>
        <taxon>Bacillati</taxon>
        <taxon>Actinomycetota</taxon>
        <taxon>Actinomycetes</taxon>
        <taxon>Pseudonocardiales</taxon>
        <taxon>Pseudonocardiaceae</taxon>
        <taxon>Amycolatopsis</taxon>
    </lineage>
</organism>
<gene>
    <name evidence="1" type="ORF">FB471_2238</name>
</gene>
<dbReference type="AlphaFoldDB" id="A0A542DHE3"/>
<name>A0A542DHE3_AMYCI</name>
<protein>
    <submittedName>
        <fullName evidence="1">Uncharacterized protein</fullName>
    </submittedName>
</protein>
<keyword evidence="2" id="KW-1185">Reference proteome</keyword>
<proteinExistence type="predicted"/>
<accession>A0A542DHE3</accession>
<sequence>MNAAGAGDYRLRVDSADFVAEAMDVLLLGAREPRVI</sequence>